<sequence length="107" mass="12074">MFAVLGQHVWISFLNVRIGCPCLQLHGGKGAIYVLAAGNGSSDDDCNTEGYENSIYTSGIFGVAWDHSAWICRAVFRRTSQYIEGKSVRKCVIFRLHLDRFIDEYHN</sequence>
<dbReference type="EMBL" id="JAIWYP010000006">
    <property type="protein sequence ID" value="KAH3808335.1"/>
    <property type="molecule type" value="Genomic_DNA"/>
</dbReference>
<evidence type="ECO:0000313" key="2">
    <source>
        <dbReference type="Proteomes" id="UP000828390"/>
    </source>
</evidence>
<comment type="caution">
    <text evidence="1">The sequence shown here is derived from an EMBL/GenBank/DDBJ whole genome shotgun (WGS) entry which is preliminary data.</text>
</comment>
<proteinExistence type="predicted"/>
<reference evidence="1" key="2">
    <citation type="submission" date="2020-11" db="EMBL/GenBank/DDBJ databases">
        <authorList>
            <person name="McCartney M.A."/>
            <person name="Auch B."/>
            <person name="Kono T."/>
            <person name="Mallez S."/>
            <person name="Becker A."/>
            <person name="Gohl D.M."/>
            <person name="Silverstein K.A.T."/>
            <person name="Koren S."/>
            <person name="Bechman K.B."/>
            <person name="Herman A."/>
            <person name="Abrahante J.E."/>
            <person name="Garbe J."/>
        </authorList>
    </citation>
    <scope>NUCLEOTIDE SEQUENCE</scope>
    <source>
        <strain evidence="1">Duluth1</strain>
        <tissue evidence="1">Whole animal</tissue>
    </source>
</reference>
<organism evidence="1 2">
    <name type="scientific">Dreissena polymorpha</name>
    <name type="common">Zebra mussel</name>
    <name type="synonym">Mytilus polymorpha</name>
    <dbReference type="NCBI Taxonomy" id="45954"/>
    <lineage>
        <taxon>Eukaryota</taxon>
        <taxon>Metazoa</taxon>
        <taxon>Spiralia</taxon>
        <taxon>Lophotrochozoa</taxon>
        <taxon>Mollusca</taxon>
        <taxon>Bivalvia</taxon>
        <taxon>Autobranchia</taxon>
        <taxon>Heteroconchia</taxon>
        <taxon>Euheterodonta</taxon>
        <taxon>Imparidentia</taxon>
        <taxon>Neoheterodontei</taxon>
        <taxon>Myida</taxon>
        <taxon>Dreissenoidea</taxon>
        <taxon>Dreissenidae</taxon>
        <taxon>Dreissena</taxon>
    </lineage>
</organism>
<protein>
    <submittedName>
        <fullName evidence="1">Uncharacterized protein</fullName>
    </submittedName>
</protein>
<reference evidence="1" key="1">
    <citation type="journal article" date="2019" name="bioRxiv">
        <title>The Genome of the Zebra Mussel, Dreissena polymorpha: A Resource for Invasive Species Research.</title>
        <authorList>
            <person name="McCartney M.A."/>
            <person name="Auch B."/>
            <person name="Kono T."/>
            <person name="Mallez S."/>
            <person name="Zhang Y."/>
            <person name="Obille A."/>
            <person name="Becker A."/>
            <person name="Abrahante J.E."/>
            <person name="Garbe J."/>
            <person name="Badalamenti J.P."/>
            <person name="Herman A."/>
            <person name="Mangelson H."/>
            <person name="Liachko I."/>
            <person name="Sullivan S."/>
            <person name="Sone E.D."/>
            <person name="Koren S."/>
            <person name="Silverstein K.A.T."/>
            <person name="Beckman K.B."/>
            <person name="Gohl D.M."/>
        </authorList>
    </citation>
    <scope>NUCLEOTIDE SEQUENCE</scope>
    <source>
        <strain evidence="1">Duluth1</strain>
        <tissue evidence="1">Whole animal</tissue>
    </source>
</reference>
<accession>A0A9D4G498</accession>
<dbReference type="Proteomes" id="UP000828390">
    <property type="component" value="Unassembled WGS sequence"/>
</dbReference>
<evidence type="ECO:0000313" key="1">
    <source>
        <dbReference type="EMBL" id="KAH3808335.1"/>
    </source>
</evidence>
<name>A0A9D4G498_DREPO</name>
<dbReference type="AlphaFoldDB" id="A0A9D4G498"/>
<keyword evidence="2" id="KW-1185">Reference proteome</keyword>
<gene>
    <name evidence="1" type="ORF">DPMN_136688</name>
</gene>